<proteinExistence type="inferred from homology"/>
<keyword evidence="10" id="KW-1185">Reference proteome</keyword>
<evidence type="ECO:0000256" key="1">
    <source>
        <dbReference type="ARBA" id="ARBA00004651"/>
    </source>
</evidence>
<comment type="subcellular location">
    <subcellularLocation>
        <location evidence="7">Cell inner membrane</location>
        <topology evidence="7">Multi-pass membrane protein</topology>
    </subcellularLocation>
    <subcellularLocation>
        <location evidence="1">Cell membrane</location>
        <topology evidence="1">Multi-pass membrane protein</topology>
    </subcellularLocation>
</comment>
<evidence type="ECO:0000259" key="8">
    <source>
        <dbReference type="Pfam" id="PF04290"/>
    </source>
</evidence>
<evidence type="ECO:0000256" key="4">
    <source>
        <dbReference type="ARBA" id="ARBA00022692"/>
    </source>
</evidence>
<feature type="transmembrane region" description="Helical" evidence="7">
    <location>
        <begin position="112"/>
        <end position="132"/>
    </location>
</feature>
<evidence type="ECO:0000256" key="2">
    <source>
        <dbReference type="ARBA" id="ARBA00022448"/>
    </source>
</evidence>
<protein>
    <recommendedName>
        <fullName evidence="7">TRAP transporter small permease protein</fullName>
    </recommendedName>
</protein>
<gene>
    <name evidence="9" type="ORF">GCM10007935_40610</name>
</gene>
<comment type="subunit">
    <text evidence="7">The complex comprises the extracytoplasmic solute receptor protein and the two transmembrane proteins.</text>
</comment>
<keyword evidence="3" id="KW-1003">Cell membrane</keyword>
<evidence type="ECO:0000256" key="3">
    <source>
        <dbReference type="ARBA" id="ARBA00022475"/>
    </source>
</evidence>
<dbReference type="EMBL" id="BSPB01000068">
    <property type="protein sequence ID" value="GLS16618.1"/>
    <property type="molecule type" value="Genomic_DNA"/>
</dbReference>
<comment type="function">
    <text evidence="7">Part of the tripartite ATP-independent periplasmic (TRAP) transport system.</text>
</comment>
<evidence type="ECO:0000313" key="10">
    <source>
        <dbReference type="Proteomes" id="UP001156903"/>
    </source>
</evidence>
<organism evidence="9 10">
    <name type="scientific">Hydrogenophaga electricum</name>
    <dbReference type="NCBI Taxonomy" id="1230953"/>
    <lineage>
        <taxon>Bacteria</taxon>
        <taxon>Pseudomonadati</taxon>
        <taxon>Pseudomonadota</taxon>
        <taxon>Betaproteobacteria</taxon>
        <taxon>Burkholderiales</taxon>
        <taxon>Comamonadaceae</taxon>
        <taxon>Hydrogenophaga</taxon>
    </lineage>
</organism>
<keyword evidence="7" id="KW-0997">Cell inner membrane</keyword>
<evidence type="ECO:0000256" key="5">
    <source>
        <dbReference type="ARBA" id="ARBA00022989"/>
    </source>
</evidence>
<evidence type="ECO:0000256" key="7">
    <source>
        <dbReference type="RuleBase" id="RU369079"/>
    </source>
</evidence>
<accession>A0ABQ6C8L4</accession>
<evidence type="ECO:0000313" key="9">
    <source>
        <dbReference type="EMBL" id="GLS16618.1"/>
    </source>
</evidence>
<feature type="transmembrane region" description="Helical" evidence="7">
    <location>
        <begin position="73"/>
        <end position="91"/>
    </location>
</feature>
<keyword evidence="6 7" id="KW-0472">Membrane</keyword>
<dbReference type="Proteomes" id="UP001156903">
    <property type="component" value="Unassembled WGS sequence"/>
</dbReference>
<dbReference type="Pfam" id="PF04290">
    <property type="entry name" value="DctQ"/>
    <property type="match status" value="1"/>
</dbReference>
<name>A0ABQ6C8L4_9BURK</name>
<dbReference type="RefSeq" id="WP_234267382.1">
    <property type="nucleotide sequence ID" value="NZ_BSPB01000068.1"/>
</dbReference>
<reference evidence="10" key="1">
    <citation type="journal article" date="2019" name="Int. J. Syst. Evol. Microbiol.">
        <title>The Global Catalogue of Microorganisms (GCM) 10K type strain sequencing project: providing services to taxonomists for standard genome sequencing and annotation.</title>
        <authorList>
            <consortium name="The Broad Institute Genomics Platform"/>
            <consortium name="The Broad Institute Genome Sequencing Center for Infectious Disease"/>
            <person name="Wu L."/>
            <person name="Ma J."/>
        </authorList>
    </citation>
    <scope>NUCLEOTIDE SEQUENCE [LARGE SCALE GENOMIC DNA]</scope>
    <source>
        <strain evidence="10">NBRC 109341</strain>
    </source>
</reference>
<keyword evidence="5 7" id="KW-1133">Transmembrane helix</keyword>
<sequence length="199" mass="21549">MTASRNEPGASGPTGGAFAPDAYNQALPFGLHHLFGAMNALGTLWILGLMVLINLDVFGRNLLSTPVRGVTEMVSLSIVGIVFLQLADTLRTGRFTRADVLMDRLKRQQPRVADALQAVFHLVGLVLMLIILQASWEPLVESIRIREYVGAVGDFQAPVWPIRLVTLLGLATTALCFGLLAWMDLKRMAARGRLAGDAA</sequence>
<feature type="domain" description="Tripartite ATP-independent periplasmic transporters DctQ component" evidence="8">
    <location>
        <begin position="49"/>
        <end position="177"/>
    </location>
</feature>
<keyword evidence="2 7" id="KW-0813">Transport</keyword>
<comment type="similarity">
    <text evidence="7">Belongs to the TRAP transporter small permease family.</text>
</comment>
<keyword evidence="4 7" id="KW-0812">Transmembrane</keyword>
<evidence type="ECO:0000256" key="6">
    <source>
        <dbReference type="ARBA" id="ARBA00023136"/>
    </source>
</evidence>
<comment type="caution">
    <text evidence="9">The sequence shown here is derived from an EMBL/GenBank/DDBJ whole genome shotgun (WGS) entry which is preliminary data.</text>
</comment>
<feature type="transmembrane region" description="Helical" evidence="7">
    <location>
        <begin position="34"/>
        <end position="53"/>
    </location>
</feature>
<dbReference type="InterPro" id="IPR055348">
    <property type="entry name" value="DctQ"/>
</dbReference>
<feature type="transmembrane region" description="Helical" evidence="7">
    <location>
        <begin position="162"/>
        <end position="183"/>
    </location>
</feature>